<dbReference type="PANTHER" id="PTHR43351">
    <property type="entry name" value="L(+)-TARTRATE DEHYDRATASE SUBUNIT BETA"/>
    <property type="match status" value="1"/>
</dbReference>
<dbReference type="EMBL" id="ABOX02000004">
    <property type="protein sequence ID" value="EEF62549.1"/>
    <property type="molecule type" value="Genomic_DNA"/>
</dbReference>
<reference evidence="4 5" key="1">
    <citation type="journal article" date="2011" name="J. Bacteriol.">
        <title>Genome sequence of 'Pedosphaera parvula' Ellin514, an aerobic Verrucomicrobial isolate from pasture soil.</title>
        <authorList>
            <person name="Kant R."/>
            <person name="van Passel M.W."/>
            <person name="Sangwan P."/>
            <person name="Palva A."/>
            <person name="Lucas S."/>
            <person name="Copeland A."/>
            <person name="Lapidus A."/>
            <person name="Glavina Del Rio T."/>
            <person name="Dalin E."/>
            <person name="Tice H."/>
            <person name="Bruce D."/>
            <person name="Goodwin L."/>
            <person name="Pitluck S."/>
            <person name="Chertkov O."/>
            <person name="Larimer F.W."/>
            <person name="Land M.L."/>
            <person name="Hauser L."/>
            <person name="Brettin T.S."/>
            <person name="Detter J.C."/>
            <person name="Han S."/>
            <person name="de Vos W.M."/>
            <person name="Janssen P.H."/>
            <person name="Smidt H."/>
        </authorList>
    </citation>
    <scope>NUCLEOTIDE SEQUENCE [LARGE SCALE GENOMIC DNA]</scope>
    <source>
        <strain evidence="4 5">Ellin514</strain>
    </source>
</reference>
<dbReference type="InterPro" id="IPR036660">
    <property type="entry name" value="Fe-S_hydroAse_TtdB_cat_sf"/>
</dbReference>
<proteinExistence type="inferred from homology"/>
<dbReference type="GO" id="GO:0016836">
    <property type="term" value="F:hydro-lyase activity"/>
    <property type="evidence" value="ECO:0007669"/>
    <property type="project" value="InterPro"/>
</dbReference>
<accession>B9XC81</accession>
<evidence type="ECO:0000256" key="2">
    <source>
        <dbReference type="ARBA" id="ARBA00023239"/>
    </source>
</evidence>
<evidence type="ECO:0000259" key="3">
    <source>
        <dbReference type="Pfam" id="PF05683"/>
    </source>
</evidence>
<dbReference type="RefSeq" id="WP_007413429.1">
    <property type="nucleotide sequence ID" value="NZ_ABOX02000004.1"/>
</dbReference>
<dbReference type="OrthoDB" id="9798978at2"/>
<dbReference type="AlphaFoldDB" id="B9XC81"/>
<evidence type="ECO:0000313" key="4">
    <source>
        <dbReference type="EMBL" id="EEF62549.1"/>
    </source>
</evidence>
<evidence type="ECO:0000256" key="1">
    <source>
        <dbReference type="ARBA" id="ARBA00008876"/>
    </source>
</evidence>
<name>B9XC81_PEDPL</name>
<protein>
    <submittedName>
        <fullName evidence="4">Fe-S type hydro-lyase tartrate/fumarate beta region</fullName>
    </submittedName>
</protein>
<keyword evidence="5" id="KW-1185">Reference proteome</keyword>
<dbReference type="Gene3D" id="3.20.130.10">
    <property type="entry name" value="Fe-S hydro-lyase, tartrate dehydratase beta-type, catalytic domain"/>
    <property type="match status" value="1"/>
</dbReference>
<dbReference type="Proteomes" id="UP000003688">
    <property type="component" value="Unassembled WGS sequence"/>
</dbReference>
<keyword evidence="2 4" id="KW-0456">Lyase</keyword>
<gene>
    <name evidence="4" type="ORF">Cflav_PD5184</name>
</gene>
<dbReference type="Pfam" id="PF05683">
    <property type="entry name" value="Fumerase_C"/>
    <property type="match status" value="1"/>
</dbReference>
<organism evidence="4 5">
    <name type="scientific">Pedosphaera parvula (strain Ellin514)</name>
    <dbReference type="NCBI Taxonomy" id="320771"/>
    <lineage>
        <taxon>Bacteria</taxon>
        <taxon>Pseudomonadati</taxon>
        <taxon>Verrucomicrobiota</taxon>
        <taxon>Pedosphaerae</taxon>
        <taxon>Pedosphaerales</taxon>
        <taxon>Pedosphaeraceae</taxon>
        <taxon>Pedosphaera</taxon>
    </lineage>
</organism>
<dbReference type="SUPFAM" id="SSF117457">
    <property type="entry name" value="FumA C-terminal domain-like"/>
    <property type="match status" value="1"/>
</dbReference>
<feature type="domain" description="Fe-S hydro-lyase tartrate dehydratase beta-type catalytic" evidence="3">
    <location>
        <begin position="8"/>
        <end position="177"/>
    </location>
</feature>
<comment type="caution">
    <text evidence="4">The sequence shown here is derived from an EMBL/GenBank/DDBJ whole genome shotgun (WGS) entry which is preliminary data.</text>
</comment>
<dbReference type="InterPro" id="IPR004647">
    <property type="entry name" value="Fe-S_hydro-lyase_TtdB-typ_cat"/>
</dbReference>
<dbReference type="PANTHER" id="PTHR43351:SF2">
    <property type="entry name" value="L(+)-TARTRATE DEHYDRATASE SUBUNIT BETA-RELATED"/>
    <property type="match status" value="1"/>
</dbReference>
<evidence type="ECO:0000313" key="5">
    <source>
        <dbReference type="Proteomes" id="UP000003688"/>
    </source>
</evidence>
<comment type="similarity">
    <text evidence="1">Belongs to the class-I fumarase family.</text>
</comment>
<sequence>MADYRFKTPLTEADVRQLSVGDSVTLDGVIFGVRDGNLIRVFDQQVAPPVDWRGAALLHTAPNVRKLGPGKYEPVSVGTTTSMRMDRFTEGLLRDYGVRAILGKGGLSEKSAQLMAQYGAVYLSVTGGAAALETLQIEAIEQVYWEDLMPECIWQIRFNGLGPLTVGIDAKGNNLQHEVQAEAQKRAAEILKQMGVA</sequence>
<dbReference type="STRING" id="320771.Cflav_PD5184"/>